<dbReference type="SUPFAM" id="SSF51905">
    <property type="entry name" value="FAD/NAD(P)-binding domain"/>
    <property type="match status" value="1"/>
</dbReference>
<evidence type="ECO:0000313" key="6">
    <source>
        <dbReference type="EMBL" id="ULN42963.1"/>
    </source>
</evidence>
<dbReference type="Pfam" id="PF01494">
    <property type="entry name" value="FAD_binding_3"/>
    <property type="match status" value="1"/>
</dbReference>
<evidence type="ECO:0000256" key="1">
    <source>
        <dbReference type="ARBA" id="ARBA00001974"/>
    </source>
</evidence>
<dbReference type="EMBL" id="CP092362">
    <property type="protein sequence ID" value="ULN42963.1"/>
    <property type="molecule type" value="Genomic_DNA"/>
</dbReference>
<evidence type="ECO:0000256" key="4">
    <source>
        <dbReference type="SAM" id="MobiDB-lite"/>
    </source>
</evidence>
<keyword evidence="6" id="KW-0503">Monooxygenase</keyword>
<keyword evidence="2" id="KW-0285">Flavoprotein</keyword>
<dbReference type="RefSeq" id="WP_240179298.1">
    <property type="nucleotide sequence ID" value="NZ_CP092362.2"/>
</dbReference>
<organism evidence="6 7">
    <name type="scientific">Mycolicibacterium crocinum</name>
    <dbReference type="NCBI Taxonomy" id="388459"/>
    <lineage>
        <taxon>Bacteria</taxon>
        <taxon>Bacillati</taxon>
        <taxon>Actinomycetota</taxon>
        <taxon>Actinomycetes</taxon>
        <taxon>Mycobacteriales</taxon>
        <taxon>Mycobacteriaceae</taxon>
        <taxon>Mycolicibacterium</taxon>
    </lineage>
</organism>
<feature type="region of interest" description="Disordered" evidence="4">
    <location>
        <begin position="265"/>
        <end position="286"/>
    </location>
</feature>
<dbReference type="Proteomes" id="UP001055337">
    <property type="component" value="Chromosome"/>
</dbReference>
<evidence type="ECO:0000256" key="3">
    <source>
        <dbReference type="ARBA" id="ARBA00022827"/>
    </source>
</evidence>
<dbReference type="GO" id="GO:0004497">
    <property type="term" value="F:monooxygenase activity"/>
    <property type="evidence" value="ECO:0007669"/>
    <property type="project" value="UniProtKB-KW"/>
</dbReference>
<dbReference type="Gene3D" id="3.40.30.120">
    <property type="match status" value="1"/>
</dbReference>
<dbReference type="PANTHER" id="PTHR43004:SF19">
    <property type="entry name" value="BINDING MONOOXYGENASE, PUTATIVE (JCVI)-RELATED"/>
    <property type="match status" value="1"/>
</dbReference>
<dbReference type="PRINTS" id="PR00420">
    <property type="entry name" value="RNGMNOXGNASE"/>
</dbReference>
<evidence type="ECO:0000313" key="7">
    <source>
        <dbReference type="Proteomes" id="UP001055337"/>
    </source>
</evidence>
<keyword evidence="7" id="KW-1185">Reference proteome</keyword>
<accession>A0ABY3TUE2</accession>
<keyword evidence="3" id="KW-0274">FAD</keyword>
<dbReference type="InterPro" id="IPR036188">
    <property type="entry name" value="FAD/NAD-bd_sf"/>
</dbReference>
<proteinExistence type="predicted"/>
<evidence type="ECO:0000259" key="5">
    <source>
        <dbReference type="Pfam" id="PF01494"/>
    </source>
</evidence>
<dbReference type="Pfam" id="PF21274">
    <property type="entry name" value="Rng_hyd_C"/>
    <property type="match status" value="1"/>
</dbReference>
<sequence length="504" mass="54223">MNDVDVVISGAGPNGLMLACELALAGVTPVVLDALPGPSDEPKANGLVGQVVRMLDMRGLYTRCAGVDDPPQPAAGWIFSGMALDFAGMEDNPMYAMAIAQPKLVRFLFERARELGIEVRWGHELTGLDASDDGVRLTIATESGVYTETTSYLVGADGGRSLVRKSVGIDFPGATSPTVARLAHVVVPDEYRRADGGLDVPGFGRVAFGHNRFDRGMVIYAPFEADRSLVGTMEYGTSTDVEAPMSLDELRDSLTRVLGTELRVDEPQGPGPHALRRINGQNTRQAQRYRSGRVILVGDAAHVHSAMGGPGLNLGMQDVFNVGWKLAAVVKGTAPDALLDTYHAERYPVGERVMMHSMSQIALMAPGPEIAQLRRLFTEIITVPEVAAKMAALLAGSDVRYDVGDDHPLSGYLVPDLTLDDGRRVASLLHDARPILLDLCGSAVASTARPWAERLNIVEGQLSGGPAAILIRPDGYVAWAANEFEQRDGHKLRTALRRWFNQPA</sequence>
<keyword evidence="6" id="KW-0560">Oxidoreductase</keyword>
<gene>
    <name evidence="6" type="ORF">MI149_07720</name>
</gene>
<dbReference type="Gene3D" id="3.50.50.60">
    <property type="entry name" value="FAD/NAD(P)-binding domain"/>
    <property type="match status" value="2"/>
</dbReference>
<feature type="domain" description="FAD-binding" evidence="5">
    <location>
        <begin position="3"/>
        <end position="356"/>
    </location>
</feature>
<dbReference type="PANTHER" id="PTHR43004">
    <property type="entry name" value="TRK SYSTEM POTASSIUM UPTAKE PROTEIN"/>
    <property type="match status" value="1"/>
</dbReference>
<dbReference type="Gene3D" id="3.30.70.2450">
    <property type="match status" value="1"/>
</dbReference>
<reference evidence="6" key="1">
    <citation type="submission" date="2022-08" db="EMBL/GenBank/DDBJ databases">
        <title>Whole genome sequencing of non-tuberculosis mycobacteria type-strains.</title>
        <authorList>
            <person name="Igarashi Y."/>
            <person name="Osugi A."/>
            <person name="Mitarai S."/>
        </authorList>
    </citation>
    <scope>NUCLEOTIDE SEQUENCE</scope>
    <source>
        <strain evidence="6">JCM 16369</strain>
    </source>
</reference>
<evidence type="ECO:0000256" key="2">
    <source>
        <dbReference type="ARBA" id="ARBA00022630"/>
    </source>
</evidence>
<name>A0ABY3TUE2_9MYCO</name>
<dbReference type="InterPro" id="IPR050641">
    <property type="entry name" value="RIFMO-like"/>
</dbReference>
<protein>
    <submittedName>
        <fullName evidence="6">FAD-dependent monooxygenase</fullName>
    </submittedName>
</protein>
<dbReference type="InterPro" id="IPR002938">
    <property type="entry name" value="FAD-bd"/>
</dbReference>
<comment type="cofactor">
    <cofactor evidence="1">
        <name>FAD</name>
        <dbReference type="ChEBI" id="CHEBI:57692"/>
    </cofactor>
</comment>